<dbReference type="SUPFAM" id="SSF56784">
    <property type="entry name" value="HAD-like"/>
    <property type="match status" value="1"/>
</dbReference>
<organism evidence="8 9">
    <name type="scientific">Gymnorhina tibicen</name>
    <name type="common">Australian magpie</name>
    <name type="synonym">Cracticus tibicen</name>
    <dbReference type="NCBI Taxonomy" id="9132"/>
    <lineage>
        <taxon>Eukaryota</taxon>
        <taxon>Metazoa</taxon>
        <taxon>Chordata</taxon>
        <taxon>Craniata</taxon>
        <taxon>Vertebrata</taxon>
        <taxon>Euteleostomi</taxon>
        <taxon>Archelosauria</taxon>
        <taxon>Archosauria</taxon>
        <taxon>Dinosauria</taxon>
        <taxon>Saurischia</taxon>
        <taxon>Theropoda</taxon>
        <taxon>Coelurosauria</taxon>
        <taxon>Aves</taxon>
        <taxon>Neognathae</taxon>
        <taxon>Neoaves</taxon>
        <taxon>Telluraves</taxon>
        <taxon>Australaves</taxon>
        <taxon>Passeriformes</taxon>
        <taxon>Artamidae</taxon>
        <taxon>Gymnorhina</taxon>
    </lineage>
</organism>
<keyword evidence="6" id="KW-0732">Signal</keyword>
<dbReference type="InterPro" id="IPR001666">
    <property type="entry name" value="PI_transfer"/>
</dbReference>
<gene>
    <name evidence="8" type="primary">Pitpnm2_0</name>
    <name evidence="8" type="ORF">GYMTIB_R10655</name>
</gene>
<comment type="subcellular location">
    <subcellularLocation>
        <location evidence="1">Endomembrane system</location>
        <topology evidence="1">Peripheral membrane protein</topology>
    </subcellularLocation>
</comment>
<dbReference type="GO" id="GO:0031210">
    <property type="term" value="F:phosphatidylcholine binding"/>
    <property type="evidence" value="ECO:0007669"/>
    <property type="project" value="TreeGrafter"/>
</dbReference>
<comment type="caution">
    <text evidence="8">The sequence shown here is derived from an EMBL/GenBank/DDBJ whole genome shotgun (WGS) entry which is preliminary data.</text>
</comment>
<keyword evidence="4" id="KW-0106">Calcium</keyword>
<feature type="non-terminal residue" evidence="8">
    <location>
        <position position="832"/>
    </location>
</feature>
<dbReference type="GO" id="GO:0008525">
    <property type="term" value="F:phosphatidylcholine transporter activity"/>
    <property type="evidence" value="ECO:0007669"/>
    <property type="project" value="TreeGrafter"/>
</dbReference>
<dbReference type="PANTHER" id="PTHR10658">
    <property type="entry name" value="PHOSPHATIDYLINOSITOL TRANSFER PROTEIN"/>
    <property type="match status" value="1"/>
</dbReference>
<feature type="region of interest" description="Disordered" evidence="5">
    <location>
        <begin position="206"/>
        <end position="233"/>
    </location>
</feature>
<dbReference type="PROSITE" id="PS51043">
    <property type="entry name" value="DDHD"/>
    <property type="match status" value="1"/>
</dbReference>
<protein>
    <submittedName>
        <fullName evidence="8">PITM2 protein</fullName>
    </submittedName>
</protein>
<comment type="similarity">
    <text evidence="2">Belongs to the PtdIns transfer protein family. PI transfer class IIA subfamily.</text>
</comment>
<dbReference type="SMART" id="SM00775">
    <property type="entry name" value="LNS2"/>
    <property type="match status" value="1"/>
</dbReference>
<dbReference type="InterPro" id="IPR004177">
    <property type="entry name" value="DDHD_dom"/>
</dbReference>
<dbReference type="Pfam" id="PF02862">
    <property type="entry name" value="DDHD"/>
    <property type="match status" value="1"/>
</dbReference>
<dbReference type="InterPro" id="IPR023214">
    <property type="entry name" value="HAD_sf"/>
</dbReference>
<dbReference type="InterPro" id="IPR031315">
    <property type="entry name" value="LNS2/PITP"/>
</dbReference>
<evidence type="ECO:0000256" key="6">
    <source>
        <dbReference type="SAM" id="SignalP"/>
    </source>
</evidence>
<evidence type="ECO:0000313" key="8">
    <source>
        <dbReference type="EMBL" id="NXM38864.1"/>
    </source>
</evidence>
<dbReference type="Pfam" id="PF24694">
    <property type="entry name" value="LNS2_PITM1-3"/>
    <property type="match status" value="1"/>
</dbReference>
<evidence type="ECO:0000313" key="9">
    <source>
        <dbReference type="Proteomes" id="UP000579941"/>
    </source>
</evidence>
<dbReference type="FunFam" id="3.40.50.1000:FF:000173">
    <property type="entry name" value="Membrane-associated phosphatidylinositol transfer protein 2"/>
    <property type="match status" value="1"/>
</dbReference>
<name>A0A7L1ACF6_GYMTI</name>
<dbReference type="InterPro" id="IPR036412">
    <property type="entry name" value="HAD-like_sf"/>
</dbReference>
<keyword evidence="9" id="KW-1185">Reference proteome</keyword>
<evidence type="ECO:0000256" key="2">
    <source>
        <dbReference type="ARBA" id="ARBA00010316"/>
    </source>
</evidence>
<dbReference type="EMBL" id="VXAZ01001058">
    <property type="protein sequence ID" value="NXM38864.1"/>
    <property type="molecule type" value="Genomic_DNA"/>
</dbReference>
<proteinExistence type="inferred from homology"/>
<evidence type="ECO:0000256" key="1">
    <source>
        <dbReference type="ARBA" id="ARBA00004184"/>
    </source>
</evidence>
<dbReference type="GO" id="GO:0012505">
    <property type="term" value="C:endomembrane system"/>
    <property type="evidence" value="ECO:0007669"/>
    <property type="project" value="UniProtKB-SubCell"/>
</dbReference>
<feature type="compositionally biased region" description="Basic and acidic residues" evidence="5">
    <location>
        <begin position="815"/>
        <end position="832"/>
    </location>
</feature>
<dbReference type="Pfam" id="PF24695">
    <property type="entry name" value="PITM1-3"/>
    <property type="match status" value="1"/>
</dbReference>
<dbReference type="GO" id="GO:0035091">
    <property type="term" value="F:phosphatidylinositol binding"/>
    <property type="evidence" value="ECO:0007669"/>
    <property type="project" value="TreeGrafter"/>
</dbReference>
<evidence type="ECO:0000256" key="4">
    <source>
        <dbReference type="ARBA" id="ARBA00022837"/>
    </source>
</evidence>
<evidence type="ECO:0000256" key="5">
    <source>
        <dbReference type="SAM" id="MobiDB-lite"/>
    </source>
</evidence>
<sequence>QPSKIHVLLLVLHGGNILDSGSGDQSSKQGDVNTITTVFDTVMRVHYPAALGHIAIKLVPCPAICSEAFSLVSSLSPYSHDEGCLSNSQDHIPLAALPLLATSSPQYQEAVATVIVRANQAYSEFIKSQEGTSFNGQVCLVGDCVGGILGFDALCYSNQTVSESQNSSRRGSVVSVQDTDLLSPGITVNNSHCSSGSNLEASRHLSRSNIDIPRSNGEDPKKQLPRKRSDSSTYELDTIKQHQAFLSSLHSSVLRNDPTSRRSSSSTMLDGGNVGKFDFEITDFFLFGSPLGLVLALRKTVIPALDIFQLRPACQQVYNLFHPADPSASRLEPLLERKFYLLPPFNIPRYQRFPLGDGNSAVLADVVQSHGAVFMENASLSTPISAPQFRGFRRASEISIASQVSGMADSYTASNIANIAAKWWGTKRIDYALYCPDALTAFPTVALPHLFHASYWESTDVVSFLLRQVMRHENSSVLELDGKEVSVFTPSKPREKWLRKRTNVKLRNVTANHRINDTIANEDGPQTLTGRFMYGPLDMVTLTGEKVDIHIMTQPPSGEWVYFDTEISNSSGRISYVIPEERRLGIGVYPVKMVVRGDHTFADSYITVLPKGTEFVVFSIDGSFAASVSIMGSDPKVRAGAVDVVRHWQDLGYLIIYVTGRPDMQKQRVVAWLAQHNFPHGIVSFCDGLVHDPLRHKANFLKSLITDLHMRIHAAYGSTKDISVYSSISLPPTHIYIVGRPTKKLQSQCQFITEGYAAHLAQLEYNHRARPAKNTTRMALRKGSFGLPSQAEFLRKRNHLLRTISSQPSAGGAGHRPERTQSQSDSDKERDR</sequence>
<dbReference type="Gene3D" id="3.40.50.1000">
    <property type="entry name" value="HAD superfamily/HAD-like"/>
    <property type="match status" value="1"/>
</dbReference>
<evidence type="ECO:0000256" key="3">
    <source>
        <dbReference type="ARBA" id="ARBA00022553"/>
    </source>
</evidence>
<dbReference type="GO" id="GO:0046872">
    <property type="term" value="F:metal ion binding"/>
    <property type="evidence" value="ECO:0007669"/>
    <property type="project" value="InterPro"/>
</dbReference>
<feature type="chain" id="PRO_5029470443" evidence="6">
    <location>
        <begin position="24"/>
        <end position="832"/>
    </location>
</feature>
<reference evidence="8 9" key="1">
    <citation type="submission" date="2019-09" db="EMBL/GenBank/DDBJ databases">
        <title>Bird 10,000 Genomes (B10K) Project - Family phase.</title>
        <authorList>
            <person name="Zhang G."/>
        </authorList>
    </citation>
    <scope>NUCLEOTIDE SEQUENCE [LARGE SCALE GENOMIC DNA]</scope>
    <source>
        <strain evidence="8">B10K-DU-002-05</strain>
        <tissue evidence="8">Muscle</tissue>
    </source>
</reference>
<accession>A0A7L1ACF6</accession>
<dbReference type="PANTHER" id="PTHR10658:SF41">
    <property type="entry name" value="MEMBRANE-ASSOCIATED PHOSPHATIDYLINOSITOL TRANSFER PROTEIN 2"/>
    <property type="match status" value="1"/>
</dbReference>
<dbReference type="SMART" id="SM01127">
    <property type="entry name" value="DDHD"/>
    <property type="match status" value="1"/>
</dbReference>
<feature type="non-terminal residue" evidence="8">
    <location>
        <position position="1"/>
    </location>
</feature>
<dbReference type="Proteomes" id="UP000579941">
    <property type="component" value="Unassembled WGS sequence"/>
</dbReference>
<dbReference type="GO" id="GO:0008526">
    <property type="term" value="F:phosphatidylinositol transfer activity"/>
    <property type="evidence" value="ECO:0007669"/>
    <property type="project" value="TreeGrafter"/>
</dbReference>
<feature type="compositionally biased region" description="Basic and acidic residues" evidence="5">
    <location>
        <begin position="216"/>
        <end position="230"/>
    </location>
</feature>
<keyword evidence="3" id="KW-0597">Phosphoprotein</keyword>
<dbReference type="AlphaFoldDB" id="A0A7L1ACF6"/>
<feature type="signal peptide" evidence="6">
    <location>
        <begin position="1"/>
        <end position="23"/>
    </location>
</feature>
<feature type="domain" description="DDHD" evidence="7">
    <location>
        <begin position="277"/>
        <end position="471"/>
    </location>
</feature>
<feature type="region of interest" description="Disordered" evidence="5">
    <location>
        <begin position="804"/>
        <end position="832"/>
    </location>
</feature>
<evidence type="ECO:0000259" key="7">
    <source>
        <dbReference type="PROSITE" id="PS51043"/>
    </source>
</evidence>
<dbReference type="GO" id="GO:0005737">
    <property type="term" value="C:cytoplasm"/>
    <property type="evidence" value="ECO:0007669"/>
    <property type="project" value="TreeGrafter"/>
</dbReference>